<evidence type="ECO:0000313" key="6">
    <source>
        <dbReference type="EMBL" id="MCY0965366.1"/>
    </source>
</evidence>
<feature type="compositionally biased region" description="Low complexity" evidence="4">
    <location>
        <begin position="14"/>
        <end position="24"/>
    </location>
</feature>
<keyword evidence="2" id="KW-0663">Pyridoxal phosphate</keyword>
<dbReference type="Gene3D" id="3.90.1150.10">
    <property type="entry name" value="Aspartate Aminotransferase, domain 1"/>
    <property type="match status" value="1"/>
</dbReference>
<evidence type="ECO:0000313" key="7">
    <source>
        <dbReference type="Proteomes" id="UP001150830"/>
    </source>
</evidence>
<proteinExistence type="inferred from homology"/>
<reference evidence="6" key="1">
    <citation type="submission" date="2022-11" db="EMBL/GenBank/DDBJ databases">
        <title>Parathalassolutuus dongxingensis gen. nov., sp. nov., a novel member of family Oceanospirillaceae isolated from a coastal shrimp pond in Guangxi, China.</title>
        <authorList>
            <person name="Chen H."/>
        </authorList>
    </citation>
    <scope>NUCLEOTIDE SEQUENCE</scope>
    <source>
        <strain evidence="6">G-43</strain>
    </source>
</reference>
<dbReference type="Proteomes" id="UP001150830">
    <property type="component" value="Unassembled WGS sequence"/>
</dbReference>
<dbReference type="InterPro" id="IPR015424">
    <property type="entry name" value="PyrdxlP-dep_Trfase"/>
</dbReference>
<name>A0A9X3EDU3_9GAMM</name>
<evidence type="ECO:0000256" key="3">
    <source>
        <dbReference type="RuleBase" id="RU000481"/>
    </source>
</evidence>
<gene>
    <name evidence="6" type="ORF">OUO13_09220</name>
</gene>
<feature type="domain" description="Aminotransferase class I/classII large" evidence="5">
    <location>
        <begin position="61"/>
        <end position="337"/>
    </location>
</feature>
<dbReference type="PANTHER" id="PTHR42885">
    <property type="entry name" value="HISTIDINOL-PHOSPHATE AMINOTRANSFERASE-RELATED"/>
    <property type="match status" value="1"/>
</dbReference>
<dbReference type="EMBL" id="JAPNOA010000026">
    <property type="protein sequence ID" value="MCY0965366.1"/>
    <property type="molecule type" value="Genomic_DNA"/>
</dbReference>
<keyword evidence="7" id="KW-1185">Reference proteome</keyword>
<dbReference type="InterPro" id="IPR015421">
    <property type="entry name" value="PyrdxlP-dep_Trfase_major"/>
</dbReference>
<dbReference type="InterPro" id="IPR015422">
    <property type="entry name" value="PyrdxlP-dep_Trfase_small"/>
</dbReference>
<evidence type="ECO:0000256" key="1">
    <source>
        <dbReference type="ARBA" id="ARBA00001933"/>
    </source>
</evidence>
<comment type="similarity">
    <text evidence="3">Belongs to the class-I pyridoxal-phosphate-dependent aminotransferase family.</text>
</comment>
<dbReference type="InterPro" id="IPR004839">
    <property type="entry name" value="Aminotransferase_I/II_large"/>
</dbReference>
<dbReference type="GO" id="GO:0008483">
    <property type="term" value="F:transaminase activity"/>
    <property type="evidence" value="ECO:0007669"/>
    <property type="project" value="UniProtKB-KW"/>
</dbReference>
<dbReference type="SUPFAM" id="SSF53383">
    <property type="entry name" value="PLP-dependent transferases"/>
    <property type="match status" value="1"/>
</dbReference>
<organism evidence="6 7">
    <name type="scientific">Parathalassolituus penaei</name>
    <dbReference type="NCBI Taxonomy" id="2997323"/>
    <lineage>
        <taxon>Bacteria</taxon>
        <taxon>Pseudomonadati</taxon>
        <taxon>Pseudomonadota</taxon>
        <taxon>Gammaproteobacteria</taxon>
        <taxon>Oceanospirillales</taxon>
        <taxon>Oceanospirillaceae</taxon>
        <taxon>Parathalassolituus</taxon>
    </lineage>
</organism>
<dbReference type="PROSITE" id="PS00105">
    <property type="entry name" value="AA_TRANSFER_CLASS_1"/>
    <property type="match status" value="1"/>
</dbReference>
<evidence type="ECO:0000256" key="4">
    <source>
        <dbReference type="SAM" id="MobiDB-lite"/>
    </source>
</evidence>
<dbReference type="InterPro" id="IPR004838">
    <property type="entry name" value="NHTrfase_class1_PyrdxlP-BS"/>
</dbReference>
<dbReference type="GO" id="GO:0030170">
    <property type="term" value="F:pyridoxal phosphate binding"/>
    <property type="evidence" value="ECO:0007669"/>
    <property type="project" value="InterPro"/>
</dbReference>
<keyword evidence="3 6" id="KW-0032">Aminotransferase</keyword>
<keyword evidence="3" id="KW-0808">Transferase</keyword>
<dbReference type="Gene3D" id="3.40.640.10">
    <property type="entry name" value="Type I PLP-dependent aspartate aminotransferase-like (Major domain)"/>
    <property type="match status" value="1"/>
</dbReference>
<dbReference type="Pfam" id="PF00155">
    <property type="entry name" value="Aminotran_1_2"/>
    <property type="match status" value="1"/>
</dbReference>
<dbReference type="AlphaFoldDB" id="A0A9X3EDU3"/>
<feature type="region of interest" description="Disordered" evidence="4">
    <location>
        <begin position="1"/>
        <end position="25"/>
    </location>
</feature>
<comment type="cofactor">
    <cofactor evidence="1 3">
        <name>pyridoxal 5'-phosphate</name>
        <dbReference type="ChEBI" id="CHEBI:597326"/>
    </cofactor>
</comment>
<comment type="caution">
    <text evidence="6">The sequence shown here is derived from an EMBL/GenBank/DDBJ whole genome shotgun (WGS) entry which is preliminary data.</text>
</comment>
<dbReference type="PANTHER" id="PTHR42885:SF1">
    <property type="entry name" value="THREONINE-PHOSPHATE DECARBOXYLASE"/>
    <property type="match status" value="1"/>
</dbReference>
<dbReference type="CDD" id="cd00609">
    <property type="entry name" value="AAT_like"/>
    <property type="match status" value="1"/>
</dbReference>
<dbReference type="EC" id="2.6.1.-" evidence="3"/>
<dbReference type="RefSeq" id="WP_283173580.1">
    <property type="nucleotide sequence ID" value="NZ_JAPNOA010000026.1"/>
</dbReference>
<evidence type="ECO:0000259" key="5">
    <source>
        <dbReference type="Pfam" id="PF00155"/>
    </source>
</evidence>
<protein>
    <recommendedName>
        <fullName evidence="3">Aminotransferase</fullName>
        <ecNumber evidence="3">2.6.1.-</ecNumber>
    </recommendedName>
</protein>
<sequence length="340" mass="38719">MYFDLTPPHHGGDLQEQQQQSGQHPWLDLSSACNREPWPVPAPDPRCWYELPSPERLFNAAQEYYGQRPIAVGAGTQQLIEILPPLLASQDIGKRVMVPSMGYQEHAFCWQKWGYQLHQYQYPESLLHNDWDVAVIINPNNPGGLLLGQDFRQPLFQYLQNAYQQGEQRWLIIDEAFIDVYPQHSWLTQPLPANCILLRSVGKFFGLPGARIGFAFGDPSLQQPLRVLTGPWPIATPAIEIVSAALLDREWQARAYESLRVRNQRFQREIAPLVCSLLDAPTCQHTPLFYSWHTTPAKAKWLTAALREQGIHIRLGSDWVRISLPADAEFSHLQTALSAV</sequence>
<accession>A0A9X3EDU3</accession>
<evidence type="ECO:0000256" key="2">
    <source>
        <dbReference type="ARBA" id="ARBA00022898"/>
    </source>
</evidence>